<evidence type="ECO:0000313" key="2">
    <source>
        <dbReference type="Proteomes" id="UP000180246"/>
    </source>
</evidence>
<dbReference type="RefSeq" id="WP_177185558.1">
    <property type="nucleotide sequence ID" value="NZ_CAUQYF010000001.1"/>
</dbReference>
<sequence length="49" mass="4928">MKPRLGLHAVAILAIVALSTLVLVKPELIGGSAHATVLAIGSIPALGHH</sequence>
<name>A0A1S2N4X1_9BURK</name>
<organism evidence="1 2">
    <name type="scientific">Massilia timonae</name>
    <dbReference type="NCBI Taxonomy" id="47229"/>
    <lineage>
        <taxon>Bacteria</taxon>
        <taxon>Pseudomonadati</taxon>
        <taxon>Pseudomonadota</taxon>
        <taxon>Betaproteobacteria</taxon>
        <taxon>Burkholderiales</taxon>
        <taxon>Oxalobacteraceae</taxon>
        <taxon>Telluria group</taxon>
        <taxon>Massilia</taxon>
    </lineage>
</organism>
<protein>
    <submittedName>
        <fullName evidence="1">Putative membrane protein</fullName>
    </submittedName>
</protein>
<dbReference type="Proteomes" id="UP000180246">
    <property type="component" value="Unassembled WGS sequence"/>
</dbReference>
<gene>
    <name evidence="1" type="ORF">LO55_4279</name>
</gene>
<dbReference type="EMBL" id="JRYB01000001">
    <property type="protein sequence ID" value="OIJ40128.1"/>
    <property type="molecule type" value="Genomic_DNA"/>
</dbReference>
<reference evidence="1 2" key="1">
    <citation type="submission" date="2014-10" db="EMBL/GenBank/DDBJ databases">
        <authorList>
            <person name="Seo M.-J."/>
            <person name="Seok Y.J."/>
            <person name="Cha I.-T."/>
        </authorList>
    </citation>
    <scope>NUCLEOTIDE SEQUENCE [LARGE SCALE GENOMIC DNA]</scope>
    <source>
        <strain evidence="1 2">NEU</strain>
    </source>
</reference>
<dbReference type="AlphaFoldDB" id="A0A1S2N4X1"/>
<evidence type="ECO:0000313" key="1">
    <source>
        <dbReference type="EMBL" id="OIJ40128.1"/>
    </source>
</evidence>
<proteinExistence type="predicted"/>
<comment type="caution">
    <text evidence="1">The sequence shown here is derived from an EMBL/GenBank/DDBJ whole genome shotgun (WGS) entry which is preliminary data.</text>
</comment>
<accession>A0A1S2N4X1</accession>